<dbReference type="EMBL" id="JABWDU010000002">
    <property type="protein sequence ID" value="NVD38988.1"/>
    <property type="molecule type" value="Genomic_DNA"/>
</dbReference>
<comment type="caution">
    <text evidence="1">The sequence shown here is derived from an EMBL/GenBank/DDBJ whole genome shotgun (WGS) entry which is preliminary data.</text>
</comment>
<dbReference type="Proteomes" id="UP000520198">
    <property type="component" value="Unassembled WGS sequence"/>
</dbReference>
<dbReference type="RefSeq" id="WP_176352586.1">
    <property type="nucleotide sequence ID" value="NZ_JABWDU010000002.1"/>
</dbReference>
<evidence type="ECO:0000313" key="1">
    <source>
        <dbReference type="EMBL" id="NVD38988.1"/>
    </source>
</evidence>
<gene>
    <name evidence="1" type="ORF">HT585_08985</name>
</gene>
<proteinExistence type="predicted"/>
<keyword evidence="2" id="KW-1185">Reference proteome</keyword>
<reference evidence="1 2" key="1">
    <citation type="submission" date="2020-06" db="EMBL/GenBank/DDBJ databases">
        <authorList>
            <person name="Grouzdev D.S."/>
        </authorList>
    </citation>
    <scope>NUCLEOTIDE SEQUENCE [LARGE SCALE GENOMIC DNA]</scope>
    <source>
        <strain evidence="1 2">HO-A22</strain>
    </source>
</reference>
<evidence type="ECO:0000313" key="2">
    <source>
        <dbReference type="Proteomes" id="UP000520198"/>
    </source>
</evidence>
<dbReference type="AlphaFoldDB" id="A0A7Y6UMX7"/>
<sequence>MQVGDYRLAQELGLAGGMRMRGDDRRKKPRLPFPVDEALYFHPRKDPIRMADQEASGPSYLQMKRRPVALVPATLLHNSLDRDRFDEEILLQV</sequence>
<protein>
    <submittedName>
        <fullName evidence="1">Uncharacterized protein</fullName>
    </submittedName>
</protein>
<name>A0A7Y6UMX7_9HYPH</name>
<accession>A0A7Y6UMX7</accession>
<organism evidence="1 2">
    <name type="scientific">Ensifer oleiphilus</name>
    <dbReference type="NCBI Taxonomy" id="2742698"/>
    <lineage>
        <taxon>Bacteria</taxon>
        <taxon>Pseudomonadati</taxon>
        <taxon>Pseudomonadota</taxon>
        <taxon>Alphaproteobacteria</taxon>
        <taxon>Hyphomicrobiales</taxon>
        <taxon>Rhizobiaceae</taxon>
        <taxon>Sinorhizobium/Ensifer group</taxon>
        <taxon>Ensifer</taxon>
    </lineage>
</organism>